<sequence>MKKEIRELFPSWINETDKKYDLILGDDVDSAVSCSLLKEITNGNWKVNYFYDFENFYRYQKTSLPTIGVDMAFLKSRCFDNHISKRTKNDEHNSLCANLNLIHNISCENYTSKYSLSTLMLIMSLYDIPLPKTTESKEILLAIDTSFKGFYSDYFRPIHTNWLEELGFTELIDILKQRDIKYFYGLIKQYGLYEKISIDKDGCLQSDIKFDAIQPFFDWEIGLPQQQFKLIKKCQRANHETYIQLPERERIISLAYTKRNFVSYTYH</sequence>
<proteinExistence type="predicted"/>
<gene>
    <name evidence="1" type="ordered locus">GWCH70_2833</name>
</gene>
<name>C5D6X7_GEOSW</name>
<evidence type="ECO:0000313" key="1">
    <source>
        <dbReference type="EMBL" id="ACS25516.1"/>
    </source>
</evidence>
<reference evidence="1" key="1">
    <citation type="submission" date="2009-06" db="EMBL/GenBank/DDBJ databases">
        <title>Complete sequence of chromosome of Geopacillus sp. WCH70.</title>
        <authorList>
            <consortium name="US DOE Joint Genome Institute"/>
            <person name="Lucas S."/>
            <person name="Copeland A."/>
            <person name="Lapidus A."/>
            <person name="Glavina del Rio T."/>
            <person name="Dalin E."/>
            <person name="Tice H."/>
            <person name="Bruce D."/>
            <person name="Goodwin L."/>
            <person name="Pitluck S."/>
            <person name="Chertkov O."/>
            <person name="Brettin T."/>
            <person name="Detter J.C."/>
            <person name="Han C."/>
            <person name="Larimer F."/>
            <person name="Land M."/>
            <person name="Hauser L."/>
            <person name="Kyrpides N."/>
            <person name="Mikhailova N."/>
            <person name="Brumm P."/>
            <person name="Mead D.A."/>
            <person name="Richardson P."/>
        </authorList>
    </citation>
    <scope>NUCLEOTIDE SEQUENCE [LARGE SCALE GENOMIC DNA]</scope>
    <source>
        <strain evidence="1">WCH70</strain>
    </source>
</reference>
<dbReference type="eggNOG" id="ENOG5030N4K">
    <property type="taxonomic scope" value="Bacteria"/>
</dbReference>
<dbReference type="STRING" id="471223.GWCH70_2833"/>
<dbReference type="EMBL" id="CP001638">
    <property type="protein sequence ID" value="ACS25516.1"/>
    <property type="molecule type" value="Genomic_DNA"/>
</dbReference>
<accession>C5D6X7</accession>
<dbReference type="KEGG" id="gwc:GWCH70_2833"/>
<dbReference type="HOGENOM" id="CLU_089993_0_0_9"/>
<dbReference type="AlphaFoldDB" id="C5D6X7"/>
<organism evidence="1">
    <name type="scientific">Geobacillus sp. (strain WCH70)</name>
    <dbReference type="NCBI Taxonomy" id="471223"/>
    <lineage>
        <taxon>Bacteria</taxon>
        <taxon>Bacillati</taxon>
        <taxon>Bacillota</taxon>
        <taxon>Bacilli</taxon>
        <taxon>Bacillales</taxon>
        <taxon>Anoxybacillaceae</taxon>
        <taxon>Geobacillus</taxon>
    </lineage>
</organism>
<dbReference type="OrthoDB" id="2603165at2"/>
<protein>
    <submittedName>
        <fullName evidence="1">Uncharacterized protein</fullName>
    </submittedName>
</protein>